<dbReference type="EMBL" id="JAVRJZ010000020">
    <property type="protein sequence ID" value="KAK2706569.1"/>
    <property type="molecule type" value="Genomic_DNA"/>
</dbReference>
<organism evidence="4 5">
    <name type="scientific">Artemia franciscana</name>
    <name type="common">Brine shrimp</name>
    <name type="synonym">Artemia sanfranciscana</name>
    <dbReference type="NCBI Taxonomy" id="6661"/>
    <lineage>
        <taxon>Eukaryota</taxon>
        <taxon>Metazoa</taxon>
        <taxon>Ecdysozoa</taxon>
        <taxon>Arthropoda</taxon>
        <taxon>Crustacea</taxon>
        <taxon>Branchiopoda</taxon>
        <taxon>Anostraca</taxon>
        <taxon>Artemiidae</taxon>
        <taxon>Artemia</taxon>
    </lineage>
</organism>
<evidence type="ECO:0000256" key="2">
    <source>
        <dbReference type="ARBA" id="ARBA00023054"/>
    </source>
</evidence>
<dbReference type="AlphaFoldDB" id="A0AA88HGE6"/>
<comment type="similarity">
    <text evidence="1">Belongs to the SIKE family.</text>
</comment>
<dbReference type="Proteomes" id="UP001187531">
    <property type="component" value="Unassembled WGS sequence"/>
</dbReference>
<dbReference type="Pfam" id="PF05769">
    <property type="entry name" value="SIKE"/>
    <property type="match status" value="1"/>
</dbReference>
<sequence length="197" mass="22471">MSMSIQIILGEARRLSSKLRDIDATADSVISEAHDMLFKITSMKEYQEEIAELNIMLHHRPHAALLSSIQQENRLLRELQAENRDLKATLEDYQSALEYIMSKYRQHVSLKLDQLNRTKSSPAPLDEAFSVNQAEKILKMANVMKQAAELDDKEMPEVIELLSRLSTENRTLRELLKLSTPATDQIKCEESVASTSQ</sequence>
<feature type="coiled-coil region" evidence="3">
    <location>
        <begin position="62"/>
        <end position="96"/>
    </location>
</feature>
<evidence type="ECO:0000256" key="1">
    <source>
        <dbReference type="ARBA" id="ARBA00005537"/>
    </source>
</evidence>
<comment type="caution">
    <text evidence="4">The sequence shown here is derived from an EMBL/GenBank/DDBJ whole genome shotgun (WGS) entry which is preliminary data.</text>
</comment>
<dbReference type="PANTHER" id="PTHR12186:SF2">
    <property type="entry name" value="FGFR1 ONCOGENE PARTNER 2 HOMOLOG"/>
    <property type="match status" value="1"/>
</dbReference>
<keyword evidence="2 3" id="KW-0175">Coiled coil</keyword>
<evidence type="ECO:0000256" key="3">
    <source>
        <dbReference type="SAM" id="Coils"/>
    </source>
</evidence>
<protein>
    <submittedName>
        <fullName evidence="4">Uncharacterized protein</fullName>
    </submittedName>
</protein>
<accession>A0AA88HGE6</accession>
<evidence type="ECO:0000313" key="5">
    <source>
        <dbReference type="Proteomes" id="UP001187531"/>
    </source>
</evidence>
<evidence type="ECO:0000313" key="4">
    <source>
        <dbReference type="EMBL" id="KAK2706569.1"/>
    </source>
</evidence>
<dbReference type="InterPro" id="IPR008555">
    <property type="entry name" value="SIKE"/>
</dbReference>
<keyword evidence="5" id="KW-1185">Reference proteome</keyword>
<name>A0AA88HGE6_ARTSF</name>
<dbReference type="PANTHER" id="PTHR12186">
    <property type="entry name" value="SIKE FAMILY MEMBER"/>
    <property type="match status" value="1"/>
</dbReference>
<reference evidence="4" key="1">
    <citation type="submission" date="2023-07" db="EMBL/GenBank/DDBJ databases">
        <title>Chromosome-level genome assembly of Artemia franciscana.</title>
        <authorList>
            <person name="Jo E."/>
        </authorList>
    </citation>
    <scope>NUCLEOTIDE SEQUENCE</scope>
    <source>
        <tissue evidence="4">Whole body</tissue>
    </source>
</reference>
<proteinExistence type="inferred from homology"/>
<gene>
    <name evidence="4" type="ORF">QYM36_016563</name>
</gene>